<dbReference type="NCBIfam" id="NF041644">
    <property type="entry name" value="CBO0543_fam"/>
    <property type="match status" value="1"/>
</dbReference>
<sequence>MNVRFDWNEWYFILTSAIALASFIPIRAYFPRVVVILIWICNAGLVASTDYFLIATPFRLYYFGDNPSYELSGSLFHLFMYPCASLLFLYGYDRWRLRGWRLAGYIAAWTGVAVAFEWLSVVNGALTYTGWKLRYSVPVYPAAASGLILLYRFIASRLATLQKMRQTAR</sequence>
<gene>
    <name evidence="2" type="ORF">I8J29_11385</name>
</gene>
<evidence type="ECO:0000256" key="1">
    <source>
        <dbReference type="SAM" id="Phobius"/>
    </source>
</evidence>
<keyword evidence="1" id="KW-0472">Membrane</keyword>
<name>A0ABS3W955_9BACL</name>
<evidence type="ECO:0000313" key="2">
    <source>
        <dbReference type="EMBL" id="MBO7744803.1"/>
    </source>
</evidence>
<feature type="transmembrane region" description="Helical" evidence="1">
    <location>
        <begin position="35"/>
        <end position="54"/>
    </location>
</feature>
<comment type="caution">
    <text evidence="2">The sequence shown here is derived from an EMBL/GenBank/DDBJ whole genome shotgun (WGS) entry which is preliminary data.</text>
</comment>
<keyword evidence="3" id="KW-1185">Reference proteome</keyword>
<evidence type="ECO:0000313" key="3">
    <source>
        <dbReference type="Proteomes" id="UP000670947"/>
    </source>
</evidence>
<feature type="transmembrane region" description="Helical" evidence="1">
    <location>
        <begin position="74"/>
        <end position="92"/>
    </location>
</feature>
<organism evidence="2 3">
    <name type="scientific">Paenibacillus artemisiicola</name>
    <dbReference type="NCBI Taxonomy" id="1172618"/>
    <lineage>
        <taxon>Bacteria</taxon>
        <taxon>Bacillati</taxon>
        <taxon>Bacillota</taxon>
        <taxon>Bacilli</taxon>
        <taxon>Bacillales</taxon>
        <taxon>Paenibacillaceae</taxon>
        <taxon>Paenibacillus</taxon>
    </lineage>
</organism>
<keyword evidence="1" id="KW-1133">Transmembrane helix</keyword>
<dbReference type="EMBL" id="JAGGDJ010000005">
    <property type="protein sequence ID" value="MBO7744803.1"/>
    <property type="molecule type" value="Genomic_DNA"/>
</dbReference>
<proteinExistence type="predicted"/>
<feature type="transmembrane region" description="Helical" evidence="1">
    <location>
        <begin position="12"/>
        <end position="30"/>
    </location>
</feature>
<dbReference type="InterPro" id="IPR048147">
    <property type="entry name" value="CBO0543-like"/>
</dbReference>
<protein>
    <submittedName>
        <fullName evidence="2">Uncharacterized protein</fullName>
    </submittedName>
</protein>
<reference evidence="2 3" key="1">
    <citation type="submission" date="2021-03" db="EMBL/GenBank/DDBJ databases">
        <title>Paenibacillus artemisicola MWE-103 whole genome sequence.</title>
        <authorList>
            <person name="Ham Y.J."/>
        </authorList>
    </citation>
    <scope>NUCLEOTIDE SEQUENCE [LARGE SCALE GENOMIC DNA]</scope>
    <source>
        <strain evidence="2 3">MWE-103</strain>
    </source>
</reference>
<feature type="transmembrane region" description="Helical" evidence="1">
    <location>
        <begin position="104"/>
        <end position="126"/>
    </location>
</feature>
<feature type="transmembrane region" description="Helical" evidence="1">
    <location>
        <begin position="138"/>
        <end position="155"/>
    </location>
</feature>
<dbReference type="Proteomes" id="UP000670947">
    <property type="component" value="Unassembled WGS sequence"/>
</dbReference>
<dbReference type="RefSeq" id="WP_208847729.1">
    <property type="nucleotide sequence ID" value="NZ_JAGGDJ010000005.1"/>
</dbReference>
<keyword evidence="1" id="KW-0812">Transmembrane</keyword>
<accession>A0ABS3W955</accession>